<dbReference type="RefSeq" id="WP_350281759.1">
    <property type="nucleotide sequence ID" value="NZ_CP158165.1"/>
</dbReference>
<organism evidence="2">
    <name type="scientific">Kribbella sp. HUAS MG21</name>
    <dbReference type="NCBI Taxonomy" id="3160966"/>
    <lineage>
        <taxon>Bacteria</taxon>
        <taxon>Bacillati</taxon>
        <taxon>Actinomycetota</taxon>
        <taxon>Actinomycetes</taxon>
        <taxon>Propionibacteriales</taxon>
        <taxon>Kribbellaceae</taxon>
        <taxon>Kribbella</taxon>
    </lineage>
</organism>
<dbReference type="EMBL" id="CP158165">
    <property type="protein sequence ID" value="XBV22049.1"/>
    <property type="molecule type" value="Genomic_DNA"/>
</dbReference>
<feature type="compositionally biased region" description="Basic and acidic residues" evidence="1">
    <location>
        <begin position="1"/>
        <end position="14"/>
    </location>
</feature>
<protein>
    <submittedName>
        <fullName evidence="2">Uncharacterized protein</fullName>
    </submittedName>
</protein>
<proteinExistence type="predicted"/>
<reference evidence="2" key="1">
    <citation type="submission" date="2024-06" db="EMBL/GenBank/DDBJ databases">
        <title>Kribbella sp. strain HUAS MG21 genome sequences.</title>
        <authorList>
            <person name="Mo P."/>
        </authorList>
    </citation>
    <scope>NUCLEOTIDE SEQUENCE</scope>
    <source>
        <strain evidence="2">HUAS MG21</strain>
    </source>
</reference>
<sequence>MGERAGELPAREVQRSNAKHYKSNTITEIREYDGYAHLLPAQDGWQKIADEVLDWALAHSS</sequence>
<gene>
    <name evidence="2" type="ORF">ABN611_26215</name>
</gene>
<name>A0AAU7T5B6_9ACTN</name>
<dbReference type="AlphaFoldDB" id="A0AAU7T5B6"/>
<feature type="region of interest" description="Disordered" evidence="1">
    <location>
        <begin position="1"/>
        <end position="20"/>
    </location>
</feature>
<evidence type="ECO:0000256" key="1">
    <source>
        <dbReference type="SAM" id="MobiDB-lite"/>
    </source>
</evidence>
<accession>A0AAU7T5B6</accession>
<evidence type="ECO:0000313" key="2">
    <source>
        <dbReference type="EMBL" id="XBV22049.1"/>
    </source>
</evidence>